<protein>
    <recommendedName>
        <fullName evidence="5">Monocarboxylate transporter</fullName>
    </recommendedName>
</protein>
<proteinExistence type="predicted"/>
<dbReference type="InterPro" id="IPR011701">
    <property type="entry name" value="MFS"/>
</dbReference>
<dbReference type="EMBL" id="JBAMIC010000022">
    <property type="protein sequence ID" value="KAK7091321.1"/>
    <property type="molecule type" value="Genomic_DNA"/>
</dbReference>
<accession>A0AAN9G132</accession>
<feature type="transmembrane region" description="Helical" evidence="2">
    <location>
        <begin position="101"/>
        <end position="122"/>
    </location>
</feature>
<sequence>MDDLARRAKKKSKDLLAGLCACVNFAIPLTVLFYILRSQVSFDQRATNFTGAVCVGITYGGGIISGLVVRKVGERKSLMSGAVLATMGLFGGSFARLEGETIVCVGIILGTGFCLLYLATLCTAMRRFPQTTGFVSCAMFAMSGVINLTVIAPLFKGFLLDNYTPHDSLLLNSGLVFHTAIFSLLLTSPLLHTSKLSGIQSASRDREDARETTAAEAHHGADAAKRNTESIQELVDVSKIGCERSRSRRNGASLDVSETTSELRENRQSKNSAVEHLRTEPEDGENEEAISELNDNIEEQHASNTLQQQQQQRVPSGCSRNSYGGSRSAPHIHQKAKGSLGSPCASSVAFLKNPLFLSVALLSVLVPPLIDSSSLLLTKELDAHGWTHLDVAFVMSIFGFFRLIGLIIIGVVSLHRRVKVMMLLAVSGVIGSAGVCFLGQLSSIPLACVMAACVGFGYGGVTGMVPPALLSAATPSALPLALGLVLTVRIVHGVVVGIVTGLILDRHPSYGIISAVYGVISLAASCQLFVFVLRCGKCQRGQMLYEK</sequence>
<dbReference type="GO" id="GO:0022857">
    <property type="term" value="F:transmembrane transporter activity"/>
    <property type="evidence" value="ECO:0007669"/>
    <property type="project" value="InterPro"/>
</dbReference>
<feature type="transmembrane region" description="Helical" evidence="2">
    <location>
        <begin position="391"/>
        <end position="413"/>
    </location>
</feature>
<keyword evidence="2" id="KW-1133">Transmembrane helix</keyword>
<dbReference type="Proteomes" id="UP001374579">
    <property type="component" value="Unassembled WGS sequence"/>
</dbReference>
<dbReference type="SUPFAM" id="SSF103473">
    <property type="entry name" value="MFS general substrate transporter"/>
    <property type="match status" value="2"/>
</dbReference>
<comment type="caution">
    <text evidence="3">The sequence shown here is derived from an EMBL/GenBank/DDBJ whole genome shotgun (WGS) entry which is preliminary data.</text>
</comment>
<feature type="region of interest" description="Disordered" evidence="1">
    <location>
        <begin position="201"/>
        <end position="230"/>
    </location>
</feature>
<dbReference type="PANTHER" id="PTHR11360:SF284">
    <property type="entry name" value="EG:103B4.3 PROTEIN-RELATED"/>
    <property type="match status" value="1"/>
</dbReference>
<feature type="transmembrane region" description="Helical" evidence="2">
    <location>
        <begin position="134"/>
        <end position="155"/>
    </location>
</feature>
<keyword evidence="2" id="KW-0472">Membrane</keyword>
<feature type="transmembrane region" description="Helical" evidence="2">
    <location>
        <begin position="420"/>
        <end position="438"/>
    </location>
</feature>
<feature type="region of interest" description="Disordered" evidence="1">
    <location>
        <begin position="246"/>
        <end position="289"/>
    </location>
</feature>
<feature type="transmembrane region" description="Helical" evidence="2">
    <location>
        <begin position="510"/>
        <end position="533"/>
    </location>
</feature>
<organism evidence="3 4">
    <name type="scientific">Littorina saxatilis</name>
    <dbReference type="NCBI Taxonomy" id="31220"/>
    <lineage>
        <taxon>Eukaryota</taxon>
        <taxon>Metazoa</taxon>
        <taxon>Spiralia</taxon>
        <taxon>Lophotrochozoa</taxon>
        <taxon>Mollusca</taxon>
        <taxon>Gastropoda</taxon>
        <taxon>Caenogastropoda</taxon>
        <taxon>Littorinimorpha</taxon>
        <taxon>Littorinoidea</taxon>
        <taxon>Littorinidae</taxon>
        <taxon>Littorina</taxon>
    </lineage>
</organism>
<feature type="transmembrane region" description="Helical" evidence="2">
    <location>
        <begin position="477"/>
        <end position="504"/>
    </location>
</feature>
<dbReference type="InterPro" id="IPR036259">
    <property type="entry name" value="MFS_trans_sf"/>
</dbReference>
<evidence type="ECO:0000313" key="4">
    <source>
        <dbReference type="Proteomes" id="UP001374579"/>
    </source>
</evidence>
<evidence type="ECO:0008006" key="5">
    <source>
        <dbReference type="Google" id="ProtNLM"/>
    </source>
</evidence>
<dbReference type="Gene3D" id="1.20.1250.20">
    <property type="entry name" value="MFS general substrate transporter like domains"/>
    <property type="match status" value="2"/>
</dbReference>
<evidence type="ECO:0000256" key="2">
    <source>
        <dbReference type="SAM" id="Phobius"/>
    </source>
</evidence>
<evidence type="ECO:0000256" key="1">
    <source>
        <dbReference type="SAM" id="MobiDB-lite"/>
    </source>
</evidence>
<keyword evidence="2" id="KW-0812">Transmembrane</keyword>
<dbReference type="InterPro" id="IPR050327">
    <property type="entry name" value="Proton-linked_MCT"/>
</dbReference>
<evidence type="ECO:0000313" key="3">
    <source>
        <dbReference type="EMBL" id="KAK7091321.1"/>
    </source>
</evidence>
<feature type="transmembrane region" description="Helical" evidence="2">
    <location>
        <begin position="355"/>
        <end position="371"/>
    </location>
</feature>
<feature type="region of interest" description="Disordered" evidence="1">
    <location>
        <begin position="302"/>
        <end position="337"/>
    </location>
</feature>
<feature type="transmembrane region" description="Helical" evidence="2">
    <location>
        <begin position="444"/>
        <end position="465"/>
    </location>
</feature>
<feature type="compositionally biased region" description="Basic and acidic residues" evidence="1">
    <location>
        <begin position="203"/>
        <end position="228"/>
    </location>
</feature>
<name>A0AAN9G132_9CAEN</name>
<feature type="transmembrane region" description="Helical" evidence="2">
    <location>
        <begin position="15"/>
        <end position="36"/>
    </location>
</feature>
<dbReference type="Pfam" id="PF07690">
    <property type="entry name" value="MFS_1"/>
    <property type="match status" value="1"/>
</dbReference>
<feature type="compositionally biased region" description="Basic and acidic residues" evidence="1">
    <location>
        <begin position="261"/>
        <end position="281"/>
    </location>
</feature>
<dbReference type="AlphaFoldDB" id="A0AAN9G132"/>
<dbReference type="PANTHER" id="PTHR11360">
    <property type="entry name" value="MONOCARBOXYLATE TRANSPORTER"/>
    <property type="match status" value="1"/>
</dbReference>
<keyword evidence="4" id="KW-1185">Reference proteome</keyword>
<gene>
    <name evidence="3" type="ORF">V1264_009016</name>
</gene>
<feature type="transmembrane region" description="Helical" evidence="2">
    <location>
        <begin position="48"/>
        <end position="69"/>
    </location>
</feature>
<reference evidence="3 4" key="1">
    <citation type="submission" date="2024-02" db="EMBL/GenBank/DDBJ databases">
        <title>Chromosome-scale genome assembly of the rough periwinkle Littorina saxatilis.</title>
        <authorList>
            <person name="De Jode A."/>
            <person name="Faria R."/>
            <person name="Formenti G."/>
            <person name="Sims Y."/>
            <person name="Smith T.P."/>
            <person name="Tracey A."/>
            <person name="Wood J.M.D."/>
            <person name="Zagrodzka Z.B."/>
            <person name="Johannesson K."/>
            <person name="Butlin R.K."/>
            <person name="Leder E.H."/>
        </authorList>
    </citation>
    <scope>NUCLEOTIDE SEQUENCE [LARGE SCALE GENOMIC DNA]</scope>
    <source>
        <strain evidence="3">Snail1</strain>
        <tissue evidence="3">Muscle</tissue>
    </source>
</reference>
<feature type="compositionally biased region" description="Polar residues" evidence="1">
    <location>
        <begin position="302"/>
        <end position="325"/>
    </location>
</feature>
<feature type="transmembrane region" description="Helical" evidence="2">
    <location>
        <begin position="175"/>
        <end position="194"/>
    </location>
</feature>